<dbReference type="SMART" id="SM00563">
    <property type="entry name" value="PlsC"/>
    <property type="match status" value="1"/>
</dbReference>
<evidence type="ECO:0000259" key="5">
    <source>
        <dbReference type="SMART" id="SM00563"/>
    </source>
</evidence>
<organism evidence="6 7">
    <name type="scientific">Desulforhopalus singaporensis</name>
    <dbReference type="NCBI Taxonomy" id="91360"/>
    <lineage>
        <taxon>Bacteria</taxon>
        <taxon>Pseudomonadati</taxon>
        <taxon>Thermodesulfobacteriota</taxon>
        <taxon>Desulfobulbia</taxon>
        <taxon>Desulfobulbales</taxon>
        <taxon>Desulfocapsaceae</taxon>
        <taxon>Desulforhopalus</taxon>
    </lineage>
</organism>
<dbReference type="GO" id="GO:0006654">
    <property type="term" value="P:phosphatidic acid biosynthetic process"/>
    <property type="evidence" value="ECO:0007669"/>
    <property type="project" value="TreeGrafter"/>
</dbReference>
<keyword evidence="4" id="KW-1133">Transmembrane helix</keyword>
<feature type="domain" description="Phospholipid/glycerol acyltransferase" evidence="5">
    <location>
        <begin position="82"/>
        <end position="190"/>
    </location>
</feature>
<dbReference type="PANTHER" id="PTHR10434">
    <property type="entry name" value="1-ACYL-SN-GLYCEROL-3-PHOSPHATE ACYLTRANSFERASE"/>
    <property type="match status" value="1"/>
</dbReference>
<dbReference type="SUPFAM" id="SSF69593">
    <property type="entry name" value="Glycerol-3-phosphate (1)-acyltransferase"/>
    <property type="match status" value="1"/>
</dbReference>
<dbReference type="OrthoDB" id="9809618at2"/>
<keyword evidence="4" id="KW-0472">Membrane</keyword>
<dbReference type="InterPro" id="IPR002123">
    <property type="entry name" value="Plipid/glycerol_acylTrfase"/>
</dbReference>
<name>A0A1H0T4V3_9BACT</name>
<evidence type="ECO:0000313" key="7">
    <source>
        <dbReference type="Proteomes" id="UP000199073"/>
    </source>
</evidence>
<dbReference type="STRING" id="91360.SAMN05660330_02918"/>
<dbReference type="Proteomes" id="UP000199073">
    <property type="component" value="Unassembled WGS sequence"/>
</dbReference>
<comment type="pathway">
    <text evidence="1">Lipid metabolism.</text>
</comment>
<proteinExistence type="predicted"/>
<accession>A0A1H0T4V3</accession>
<dbReference type="GO" id="GO:0003841">
    <property type="term" value="F:1-acylglycerol-3-phosphate O-acyltransferase activity"/>
    <property type="evidence" value="ECO:0007669"/>
    <property type="project" value="TreeGrafter"/>
</dbReference>
<feature type="transmembrane region" description="Helical" evidence="4">
    <location>
        <begin position="12"/>
        <end position="38"/>
    </location>
</feature>
<keyword evidence="7" id="KW-1185">Reference proteome</keyword>
<dbReference type="PANTHER" id="PTHR10434:SF11">
    <property type="entry name" value="1-ACYL-SN-GLYCEROL-3-PHOSPHATE ACYLTRANSFERASE"/>
    <property type="match status" value="1"/>
</dbReference>
<keyword evidence="3 6" id="KW-0012">Acyltransferase</keyword>
<evidence type="ECO:0000313" key="6">
    <source>
        <dbReference type="EMBL" id="SDP48780.1"/>
    </source>
</evidence>
<protein>
    <submittedName>
        <fullName evidence="6">1-acyl-sn-glycerol-3-phosphate acyltransferase</fullName>
    </submittedName>
</protein>
<keyword evidence="2 6" id="KW-0808">Transferase</keyword>
<keyword evidence="4" id="KW-0812">Transmembrane</keyword>
<dbReference type="Pfam" id="PF01553">
    <property type="entry name" value="Acyltransferase"/>
    <property type="match status" value="1"/>
</dbReference>
<reference evidence="6 7" key="1">
    <citation type="submission" date="2016-10" db="EMBL/GenBank/DDBJ databases">
        <authorList>
            <person name="de Groot N.N."/>
        </authorList>
    </citation>
    <scope>NUCLEOTIDE SEQUENCE [LARGE SCALE GENOMIC DNA]</scope>
    <source>
        <strain evidence="6 7">DSM 12130</strain>
    </source>
</reference>
<evidence type="ECO:0000256" key="1">
    <source>
        <dbReference type="ARBA" id="ARBA00005189"/>
    </source>
</evidence>
<dbReference type="CDD" id="cd07989">
    <property type="entry name" value="LPLAT_AGPAT-like"/>
    <property type="match status" value="1"/>
</dbReference>
<sequence>MCSLLKLLWNVYFWLVFVILTVTGLFLLPVVLLLIVFIRKCSPDGALRRAIRLYGWILTRVVPFGAPVEVEYKSGERLPSTAIFVANHNSAIDPYLFGTIPVENGFVTSWPFRIPVYGFFMRLAGYADARKGWDSVREKCIKLLNAGCSVTIWPEGHRSCDFQLGRFKNGAFSLSVDTGRPIVPVCILGSGSVLPPGHMLMTPGRVRLIVLDPVYPECGGGDRGEAVRNLRRRIRGMLEAELSENKHFRIHAVG</sequence>
<evidence type="ECO:0000256" key="3">
    <source>
        <dbReference type="ARBA" id="ARBA00023315"/>
    </source>
</evidence>
<dbReference type="EMBL" id="FNJI01000022">
    <property type="protein sequence ID" value="SDP48780.1"/>
    <property type="molecule type" value="Genomic_DNA"/>
</dbReference>
<evidence type="ECO:0000256" key="4">
    <source>
        <dbReference type="SAM" id="Phobius"/>
    </source>
</evidence>
<gene>
    <name evidence="6" type="ORF">SAMN05660330_02918</name>
</gene>
<dbReference type="AlphaFoldDB" id="A0A1H0T4V3"/>
<evidence type="ECO:0000256" key="2">
    <source>
        <dbReference type="ARBA" id="ARBA00022679"/>
    </source>
</evidence>